<proteinExistence type="inferred from homology"/>
<protein>
    <submittedName>
        <fullName evidence="3">Mlr7429 protein</fullName>
    </submittedName>
</protein>
<organism evidence="3 4">
    <name type="scientific">Mesorhizobium japonicum (strain LMG 29417 / CECT 9101 / MAFF 303099)</name>
    <name type="common">Mesorhizobium loti (strain MAFF 303099)</name>
    <dbReference type="NCBI Taxonomy" id="266835"/>
    <lineage>
        <taxon>Bacteria</taxon>
        <taxon>Pseudomonadati</taxon>
        <taxon>Pseudomonadota</taxon>
        <taxon>Alphaproteobacteria</taxon>
        <taxon>Hyphomicrobiales</taxon>
        <taxon>Phyllobacteriaceae</taxon>
        <taxon>Mesorhizobium</taxon>
    </lineage>
</organism>
<reference evidence="3 4" key="1">
    <citation type="journal article" date="2000" name="DNA Res.">
        <title>Complete genome structure of the nitrogen-fixing symbiotic bacterium Mesorhizobium loti.</title>
        <authorList>
            <person name="Kaneko T."/>
            <person name="Nakamura Y."/>
            <person name="Sato S."/>
            <person name="Asamizu E."/>
            <person name="Kato T."/>
            <person name="Sasamoto S."/>
            <person name="Watanabe A."/>
            <person name="Idesawa K."/>
            <person name="Ishikawa A."/>
            <person name="Kawashima K."/>
            <person name="Kimura T."/>
            <person name="Kishida Y."/>
            <person name="Kiyokawa C."/>
            <person name="Kohara M."/>
            <person name="Matsumoto M."/>
            <person name="Matsuno A."/>
            <person name="Mochizuki Y."/>
            <person name="Nakayama S."/>
            <person name="Nakazaki N."/>
            <person name="Shimpo S."/>
            <person name="Sugimoto M."/>
            <person name="Takeuchi C."/>
            <person name="Yamada M."/>
            <person name="Tabata S."/>
        </authorList>
    </citation>
    <scope>NUCLEOTIDE SEQUENCE [LARGE SCALE GENOMIC DNA]</scope>
    <source>
        <strain evidence="4">LMG 29417 / CECT 9101 / MAFF 303099</strain>
    </source>
</reference>
<keyword evidence="2" id="KW-1133">Transmembrane helix</keyword>
<dbReference type="AlphaFoldDB" id="Q986C0"/>
<dbReference type="eggNOG" id="COG1268">
    <property type="taxonomic scope" value="Bacteria"/>
</dbReference>
<name>Q986C0_RHILO</name>
<dbReference type="Gene3D" id="1.10.1760.20">
    <property type="match status" value="1"/>
</dbReference>
<dbReference type="InterPro" id="IPR003784">
    <property type="entry name" value="BioY"/>
</dbReference>
<dbReference type="GO" id="GO:0015225">
    <property type="term" value="F:biotin transmembrane transporter activity"/>
    <property type="evidence" value="ECO:0007669"/>
    <property type="project" value="InterPro"/>
</dbReference>
<evidence type="ECO:0000256" key="1">
    <source>
        <dbReference type="ARBA" id="ARBA00010692"/>
    </source>
</evidence>
<dbReference type="Pfam" id="PF02632">
    <property type="entry name" value="BioY"/>
    <property type="match status" value="1"/>
</dbReference>
<comment type="similarity">
    <text evidence="1">Belongs to the BioY family.</text>
</comment>
<evidence type="ECO:0000256" key="2">
    <source>
        <dbReference type="SAM" id="Phobius"/>
    </source>
</evidence>
<feature type="transmembrane region" description="Helical" evidence="2">
    <location>
        <begin position="187"/>
        <end position="211"/>
    </location>
</feature>
<evidence type="ECO:0000313" key="3">
    <source>
        <dbReference type="EMBL" id="BAB53533.1"/>
    </source>
</evidence>
<keyword evidence="2" id="KW-0812">Transmembrane</keyword>
<evidence type="ECO:0000313" key="4">
    <source>
        <dbReference type="Proteomes" id="UP000000552"/>
    </source>
</evidence>
<feature type="transmembrane region" description="Helical" evidence="2">
    <location>
        <begin position="223"/>
        <end position="244"/>
    </location>
</feature>
<dbReference type="GO" id="GO:0005886">
    <property type="term" value="C:plasma membrane"/>
    <property type="evidence" value="ECO:0007669"/>
    <property type="project" value="InterPro"/>
</dbReference>
<dbReference type="PANTHER" id="PTHR34295:SF1">
    <property type="entry name" value="BIOTIN TRANSPORTER BIOY"/>
    <property type="match status" value="1"/>
</dbReference>
<feature type="transmembrane region" description="Helical" evidence="2">
    <location>
        <begin position="160"/>
        <end position="178"/>
    </location>
</feature>
<keyword evidence="2" id="KW-0472">Membrane</keyword>
<sequence>MAPNLGRHPKNNGLKRIAAQFRRCLSWEGLLCREKCGFDNRSKTEIIYNFKSTEGIPMTDIAFTSSKPSFSPLRLQDRSLAWQVGAVVLGTLFLALSSYIEVPMVPVPVTMQTFAVTLIGALYGWRLGAVTIAAWLVEGAAGFPVLAGGAAGVAHFVGPTGGYLFAFPITGALVGWLAERGWNGNRVVLAFAAMLLGNLACLVLGTAWLAVMIGTEKAITFGFLPFIVGGLLKSALGAATLMALPHGKAKPANP</sequence>
<dbReference type="PANTHER" id="PTHR34295">
    <property type="entry name" value="BIOTIN TRANSPORTER BIOY"/>
    <property type="match status" value="1"/>
</dbReference>
<feature type="transmembrane region" description="Helical" evidence="2">
    <location>
        <begin position="80"/>
        <end position="100"/>
    </location>
</feature>
<dbReference type="KEGG" id="mlo:mlr7429"/>
<dbReference type="HOGENOM" id="CLU_077931_2_2_5"/>
<accession>Q986C0</accession>
<gene>
    <name evidence="3" type="ordered locus">mlr7429</name>
</gene>
<dbReference type="EMBL" id="BA000012">
    <property type="protein sequence ID" value="BAB53533.1"/>
    <property type="molecule type" value="Genomic_DNA"/>
</dbReference>
<feature type="transmembrane region" description="Helical" evidence="2">
    <location>
        <begin position="106"/>
        <end position="125"/>
    </location>
</feature>
<dbReference type="Proteomes" id="UP000000552">
    <property type="component" value="Chromosome"/>
</dbReference>